<keyword evidence="2" id="KW-1185">Reference proteome</keyword>
<organism evidence="1 2">
    <name type="scientific">Ignicoccus hospitalis (strain KIN4/I / DSM 18386 / JCM 14125)</name>
    <dbReference type="NCBI Taxonomy" id="453591"/>
    <lineage>
        <taxon>Archaea</taxon>
        <taxon>Thermoproteota</taxon>
        <taxon>Thermoprotei</taxon>
        <taxon>Desulfurococcales</taxon>
        <taxon>Desulfurococcaceae</taxon>
        <taxon>Ignicoccus</taxon>
    </lineage>
</organism>
<evidence type="ECO:0000313" key="2">
    <source>
        <dbReference type="Proteomes" id="UP000000262"/>
    </source>
</evidence>
<dbReference type="EMBL" id="CP000816">
    <property type="protein sequence ID" value="ABU81374.1"/>
    <property type="molecule type" value="Genomic_DNA"/>
</dbReference>
<dbReference type="eggNOG" id="arCOG04135">
    <property type="taxonomic scope" value="Archaea"/>
</dbReference>
<reference evidence="1 2" key="1">
    <citation type="journal article" date="2008" name="Genome Biol.">
        <title>A genomic analysis of the archaeal system Ignicoccus hospitalis-Nanoarchaeum equitans.</title>
        <authorList>
            <person name="Podar M."/>
            <person name="Anderson I."/>
            <person name="Makarova K.S."/>
            <person name="Elkins J.G."/>
            <person name="Ivanova N."/>
            <person name="Wall M.A."/>
            <person name="Lykidis A."/>
            <person name="Mavromatis K."/>
            <person name="Sun H."/>
            <person name="Hudson M.E."/>
            <person name="Chen W."/>
            <person name="Deciu C."/>
            <person name="Hutchison D."/>
            <person name="Eads J.R."/>
            <person name="Anderson A."/>
            <person name="Fernandes F."/>
            <person name="Szeto E."/>
            <person name="Lapidus A."/>
            <person name="Kyrpides N.C."/>
            <person name="Saier M.H.Jr."/>
            <person name="Richardson P.M."/>
            <person name="Rachel R."/>
            <person name="Huber H."/>
            <person name="Eisen J.A."/>
            <person name="Koonin E.V."/>
            <person name="Keller M."/>
            <person name="Stetter K.O."/>
        </authorList>
    </citation>
    <scope>NUCLEOTIDE SEQUENCE [LARGE SCALE GENOMIC DNA]</scope>
    <source>
        <strain evidence="2">KIN4/I / DSM 18386 / JCM 14125</strain>
    </source>
</reference>
<dbReference type="HOGENOM" id="CLU_196483_0_0_2"/>
<name>A8A8X2_IGNH4</name>
<dbReference type="AlphaFoldDB" id="A8A8X2"/>
<sequence length="75" mass="8765">MRCMYCGRTFFKGQGVVINIGGETFYFHSKKCALEFFKRLMERIPLEVSLPAAKSLARELEEAIRKKEELSKKKF</sequence>
<gene>
    <name evidence="1" type="ordered locus">Igni_0190</name>
</gene>
<proteinExistence type="predicted"/>
<evidence type="ECO:0008006" key="3">
    <source>
        <dbReference type="Google" id="ProtNLM"/>
    </source>
</evidence>
<accession>A8A8X2</accession>
<protein>
    <recommendedName>
        <fullName evidence="3">TRASH domain-containing protein</fullName>
    </recommendedName>
</protein>
<dbReference type="Proteomes" id="UP000000262">
    <property type="component" value="Chromosome"/>
</dbReference>
<dbReference type="KEGG" id="iho:Igni_0190"/>
<dbReference type="STRING" id="453591.Igni_0190"/>
<evidence type="ECO:0000313" key="1">
    <source>
        <dbReference type="EMBL" id="ABU81374.1"/>
    </source>
</evidence>